<evidence type="ECO:0000313" key="4">
    <source>
        <dbReference type="EMBL" id="ATY85452.1"/>
    </source>
</evidence>
<dbReference type="PANTHER" id="PTHR43004:SF3">
    <property type="entry name" value="P-HYDROXYBENZOATE HYDROXYLASE"/>
    <property type="match status" value="1"/>
</dbReference>
<accession>A0A2K8NAI2</accession>
<dbReference type="NCBIfam" id="NF006091">
    <property type="entry name" value="PRK08243.1"/>
    <property type="match status" value="1"/>
</dbReference>
<protein>
    <submittedName>
        <fullName evidence="4">4-hydroxybenzoate 3-monooxygenase</fullName>
        <ecNumber evidence="4">1.14.13.2</ecNumber>
    </submittedName>
</protein>
<dbReference type="SUPFAM" id="SSF51905">
    <property type="entry name" value="FAD/NAD(P)-binding domain"/>
    <property type="match status" value="1"/>
</dbReference>
<evidence type="ECO:0000313" key="5">
    <source>
        <dbReference type="Proteomes" id="UP000231932"/>
    </source>
</evidence>
<keyword evidence="5" id="KW-1185">Reference proteome</keyword>
<evidence type="ECO:0000256" key="2">
    <source>
        <dbReference type="ARBA" id="ARBA00022827"/>
    </source>
</evidence>
<dbReference type="InterPro" id="IPR002938">
    <property type="entry name" value="FAD-bd"/>
</dbReference>
<dbReference type="GO" id="GO:0018659">
    <property type="term" value="F:4-hydroxybenzoate 3-monooxygenase activity"/>
    <property type="evidence" value="ECO:0007669"/>
    <property type="project" value="UniProtKB-EC"/>
</dbReference>
<dbReference type="OrthoDB" id="9766816at2"/>
<keyword evidence="4" id="KW-0560">Oxidoreductase</keyword>
<organism evidence="4 5">
    <name type="scientific">Kyrpidia spormannii</name>
    <dbReference type="NCBI Taxonomy" id="2055160"/>
    <lineage>
        <taxon>Bacteria</taxon>
        <taxon>Bacillati</taxon>
        <taxon>Bacillota</taxon>
        <taxon>Bacilli</taxon>
        <taxon>Bacillales</taxon>
        <taxon>Alicyclobacillaceae</taxon>
        <taxon>Kyrpidia</taxon>
    </lineage>
</organism>
<name>A0A2K8NAI2_9BACL</name>
<keyword evidence="1" id="KW-0285">Flavoprotein</keyword>
<dbReference type="PRINTS" id="PR00420">
    <property type="entry name" value="RNGMNOXGNASE"/>
</dbReference>
<dbReference type="Gene3D" id="3.50.50.60">
    <property type="entry name" value="FAD/NAD(P)-binding domain"/>
    <property type="match status" value="1"/>
</dbReference>
<proteinExistence type="predicted"/>
<dbReference type="InterPro" id="IPR050641">
    <property type="entry name" value="RIFMO-like"/>
</dbReference>
<sequence>MRTQVGIIGAGPAGLLLSHLLHLEGIESIVIERKTREEIEGTIKAGVLEQWVVDLLRETGVGERMMREGTFHGGIELRFNRKGHRIPIEELTDGKRVTIYAQHEVLKDLIAARLQAGGHIIFNVGDVTLHNIDTSAPKIRFRQDKIGEFQEISCDFIAGCDGYHGPSRSYIPNRKEYLKMYPFGWLGILTEAPVSAPELVYTHHERGFALLSTRTPWIQRYYIQVDPNDNLSNWSDDRIWTELHARVETTDGFQLTDGPIFQKNIVAMRSFVCETMQYGRLFIAGDAAHTVPPTGAKGLNLAAADVLKLSQGLVQYYETGKTDRLNGYSEACLRRVWRAEHFSWFMTTMLHPDPTQSQLEKKLQLAQLEYTVSSRAAATSLAENYVGMPIDW</sequence>
<keyword evidence="4" id="KW-0503">Monooxygenase</keyword>
<dbReference type="Proteomes" id="UP000231932">
    <property type="component" value="Chromosome"/>
</dbReference>
<dbReference type="Gene3D" id="3.30.9.10">
    <property type="entry name" value="D-Amino Acid Oxidase, subunit A, domain 2"/>
    <property type="match status" value="1"/>
</dbReference>
<feature type="domain" description="FAD-binding" evidence="3">
    <location>
        <begin position="2"/>
        <end position="343"/>
    </location>
</feature>
<dbReference type="SUPFAM" id="SSF54373">
    <property type="entry name" value="FAD-linked reductases, C-terminal domain"/>
    <property type="match status" value="1"/>
</dbReference>
<dbReference type="PANTHER" id="PTHR43004">
    <property type="entry name" value="TRK SYSTEM POTASSIUM UPTAKE PROTEIN"/>
    <property type="match status" value="1"/>
</dbReference>
<dbReference type="EMBL" id="CP024955">
    <property type="protein sequence ID" value="ATY85452.1"/>
    <property type="molecule type" value="Genomic_DNA"/>
</dbReference>
<keyword evidence="2" id="KW-0274">FAD</keyword>
<dbReference type="EC" id="1.14.13.2" evidence="4"/>
<dbReference type="RefSeq" id="WP_100668231.1">
    <property type="nucleotide sequence ID" value="NZ_CP024955.1"/>
</dbReference>
<dbReference type="Pfam" id="PF01494">
    <property type="entry name" value="FAD_binding_3"/>
    <property type="match status" value="1"/>
</dbReference>
<dbReference type="AlphaFoldDB" id="A0A2K8NAI2"/>
<evidence type="ECO:0000259" key="3">
    <source>
        <dbReference type="Pfam" id="PF01494"/>
    </source>
</evidence>
<gene>
    <name evidence="4" type="ORF">CVV65_11370</name>
</gene>
<dbReference type="KEGG" id="kyr:CVV65_11370"/>
<dbReference type="GO" id="GO:0071949">
    <property type="term" value="F:FAD binding"/>
    <property type="evidence" value="ECO:0007669"/>
    <property type="project" value="InterPro"/>
</dbReference>
<dbReference type="InterPro" id="IPR036188">
    <property type="entry name" value="FAD/NAD-bd_sf"/>
</dbReference>
<reference evidence="5" key="1">
    <citation type="submission" date="2017-11" db="EMBL/GenBank/DDBJ databases">
        <title>Complete Genome Sequence of Kyrpidia sp. Strain EA-1, a thermophilic, hydrogen-oxidizing Bacterium, isolated from the Azores.</title>
        <authorList>
            <person name="Reiner J.E."/>
            <person name="Lapp C.J."/>
            <person name="Bunk B."/>
            <person name="Gescher J."/>
        </authorList>
    </citation>
    <scope>NUCLEOTIDE SEQUENCE [LARGE SCALE GENOMIC DNA]</scope>
    <source>
        <strain evidence="5">EA-1</strain>
    </source>
</reference>
<evidence type="ECO:0000256" key="1">
    <source>
        <dbReference type="ARBA" id="ARBA00022630"/>
    </source>
</evidence>